<evidence type="ECO:0000256" key="2">
    <source>
        <dbReference type="SAM" id="Phobius"/>
    </source>
</evidence>
<dbReference type="AlphaFoldDB" id="A0AAN6F8W5"/>
<feature type="domain" description="DUF4396" evidence="3">
    <location>
        <begin position="194"/>
        <end position="242"/>
    </location>
</feature>
<keyword evidence="2" id="KW-1133">Transmembrane helix</keyword>
<dbReference type="Proteomes" id="UP001175353">
    <property type="component" value="Unassembled WGS sequence"/>
</dbReference>
<proteinExistence type="predicted"/>
<accession>A0AAN6F8W5</accession>
<sequence>MAGTQATSSYTPPLALTIVSSISIGIAALVALWVLIDIILRRGWKSMMAVMQVPCRIFSDWIPVYVINALYLWPITLWTYLNFGRPPKPQKGQSMPSHCAHHPAHAGGGGGEADKEHSTVGGHSGHEHPVKPEDTSSGGEGFSSSHDPESASNHEHRGHEHGHHEDGDDEHVGGNEHGGHSHHHGGGTERPMFATVTVAVCHCGAGCVLGDIIGEWIVYGANATINGRTLWVEYLIGAHSGSLLAFNWSC</sequence>
<evidence type="ECO:0000313" key="6">
    <source>
        <dbReference type="Proteomes" id="UP001168146"/>
    </source>
</evidence>
<evidence type="ECO:0000313" key="7">
    <source>
        <dbReference type="Proteomes" id="UP001175353"/>
    </source>
</evidence>
<keyword evidence="2" id="KW-0472">Membrane</keyword>
<feature type="compositionally biased region" description="Basic and acidic residues" evidence="1">
    <location>
        <begin position="112"/>
        <end position="134"/>
    </location>
</feature>
<dbReference type="Proteomes" id="UP001168146">
    <property type="component" value="Unassembled WGS sequence"/>
</dbReference>
<dbReference type="Pfam" id="PF14342">
    <property type="entry name" value="DUF4396"/>
    <property type="match status" value="1"/>
</dbReference>
<comment type="caution">
    <text evidence="4">The sequence shown here is derived from an EMBL/GenBank/DDBJ whole genome shotgun (WGS) entry which is preliminary data.</text>
</comment>
<reference evidence="4" key="1">
    <citation type="submission" date="2021-12" db="EMBL/GenBank/DDBJ databases">
        <title>Black yeast isolated from Biological Soil Crust.</title>
        <authorList>
            <person name="Kurbessoian T."/>
        </authorList>
    </citation>
    <scope>NUCLEOTIDE SEQUENCE</scope>
    <source>
        <strain evidence="4">CCFEE 5208</strain>
    </source>
</reference>
<keyword evidence="7" id="KW-1185">Reference proteome</keyword>
<dbReference type="EMBL" id="JASUXU010000119">
    <property type="protein sequence ID" value="KAK0305042.1"/>
    <property type="molecule type" value="Genomic_DNA"/>
</dbReference>
<protein>
    <recommendedName>
        <fullName evidence="3">DUF4396 domain-containing protein</fullName>
    </recommendedName>
</protein>
<feature type="transmembrane region" description="Helical" evidence="2">
    <location>
        <begin position="61"/>
        <end position="81"/>
    </location>
</feature>
<name>A0AAN6F8W5_9PEZI</name>
<dbReference type="InterPro" id="IPR025509">
    <property type="entry name" value="DUF4396"/>
</dbReference>
<feature type="region of interest" description="Disordered" evidence="1">
    <location>
        <begin position="88"/>
        <end position="189"/>
    </location>
</feature>
<evidence type="ECO:0000313" key="4">
    <source>
        <dbReference type="EMBL" id="KAK0305042.1"/>
    </source>
</evidence>
<dbReference type="EMBL" id="JAUJLE010000092">
    <property type="protein sequence ID" value="KAK0985472.1"/>
    <property type="molecule type" value="Genomic_DNA"/>
</dbReference>
<reference evidence="5" key="2">
    <citation type="submission" date="2023-06" db="EMBL/GenBank/DDBJ databases">
        <title>Black Yeasts Isolated from many extreme environments.</title>
        <authorList>
            <person name="Coleine C."/>
            <person name="Stajich J.E."/>
            <person name="Selbmann L."/>
        </authorList>
    </citation>
    <scope>NUCLEOTIDE SEQUENCE</scope>
    <source>
        <strain evidence="5">CCFEE 5200</strain>
    </source>
</reference>
<evidence type="ECO:0000313" key="5">
    <source>
        <dbReference type="EMBL" id="KAK0985472.1"/>
    </source>
</evidence>
<evidence type="ECO:0000256" key="1">
    <source>
        <dbReference type="SAM" id="MobiDB-lite"/>
    </source>
</evidence>
<organism evidence="4 6">
    <name type="scientific">Friedmanniomyces endolithicus</name>
    <dbReference type="NCBI Taxonomy" id="329885"/>
    <lineage>
        <taxon>Eukaryota</taxon>
        <taxon>Fungi</taxon>
        <taxon>Dikarya</taxon>
        <taxon>Ascomycota</taxon>
        <taxon>Pezizomycotina</taxon>
        <taxon>Dothideomycetes</taxon>
        <taxon>Dothideomycetidae</taxon>
        <taxon>Mycosphaerellales</taxon>
        <taxon>Teratosphaeriaceae</taxon>
        <taxon>Friedmanniomyces</taxon>
    </lineage>
</organism>
<evidence type="ECO:0000259" key="3">
    <source>
        <dbReference type="Pfam" id="PF14342"/>
    </source>
</evidence>
<keyword evidence="2" id="KW-0812">Transmembrane</keyword>
<feature type="compositionally biased region" description="Basic and acidic residues" evidence="1">
    <location>
        <begin position="146"/>
        <end position="179"/>
    </location>
</feature>
<feature type="transmembrane region" description="Helical" evidence="2">
    <location>
        <begin position="14"/>
        <end position="40"/>
    </location>
</feature>
<gene>
    <name evidence="4" type="ORF">LTR82_016947</name>
    <name evidence="5" type="ORF">LTR91_010589</name>
</gene>